<feature type="compositionally biased region" description="Basic and acidic residues" evidence="1">
    <location>
        <begin position="192"/>
        <end position="206"/>
    </location>
</feature>
<accession>A0A9W7W1J1</accession>
<feature type="region of interest" description="Disordered" evidence="1">
    <location>
        <begin position="187"/>
        <end position="206"/>
    </location>
</feature>
<evidence type="ECO:0008006" key="4">
    <source>
        <dbReference type="Google" id="ProtNLM"/>
    </source>
</evidence>
<name>A0A9W7W1J1_9PEZI</name>
<protein>
    <recommendedName>
        <fullName evidence="4">Secreted protein</fullName>
    </recommendedName>
</protein>
<evidence type="ECO:0000256" key="1">
    <source>
        <dbReference type="SAM" id="MobiDB-lite"/>
    </source>
</evidence>
<reference evidence="2 3" key="1">
    <citation type="journal article" date="2018" name="IMA Fungus">
        <title>IMA Genome-F 10: Nine draft genome sequences of Claviceps purpurea s.lat., including C. arundinis, C. humidiphila, and C. cf. spartinae, pseudomolecules for the pitch canker pathogen Fusarium circinatum, draft genome of Davidsoniella eucalypti, Grosmannia galeiformis, Quambalaria eucalypti, and Teratosphaeria destructans.</title>
        <authorList>
            <person name="Wingfield B.D."/>
            <person name="Liu M."/>
            <person name="Nguyen H.D."/>
            <person name="Lane F.A."/>
            <person name="Morgan S.W."/>
            <person name="De Vos L."/>
            <person name="Wilken P.M."/>
            <person name="Duong T.A."/>
            <person name="Aylward J."/>
            <person name="Coetzee M.P."/>
            <person name="Dadej K."/>
            <person name="De Beer Z.W."/>
            <person name="Findlay W."/>
            <person name="Havenga M."/>
            <person name="Kolarik M."/>
            <person name="Menzies J.G."/>
            <person name="Naidoo K."/>
            <person name="Pochopski O."/>
            <person name="Shoukouhi P."/>
            <person name="Santana Q.C."/>
            <person name="Seifert K.A."/>
            <person name="Soal N."/>
            <person name="Steenkamp E.T."/>
            <person name="Tatham C.T."/>
            <person name="van der Nest M.A."/>
            <person name="Wingfield M.J."/>
        </authorList>
    </citation>
    <scope>NUCLEOTIDE SEQUENCE [LARGE SCALE GENOMIC DNA]</scope>
    <source>
        <strain evidence="2">CMW44962</strain>
    </source>
</reference>
<feature type="region of interest" description="Disordered" evidence="1">
    <location>
        <begin position="1"/>
        <end position="80"/>
    </location>
</feature>
<organism evidence="2 3">
    <name type="scientific">Teratosphaeria destructans</name>
    <dbReference type="NCBI Taxonomy" id="418781"/>
    <lineage>
        <taxon>Eukaryota</taxon>
        <taxon>Fungi</taxon>
        <taxon>Dikarya</taxon>
        <taxon>Ascomycota</taxon>
        <taxon>Pezizomycotina</taxon>
        <taxon>Dothideomycetes</taxon>
        <taxon>Dothideomycetidae</taxon>
        <taxon>Mycosphaerellales</taxon>
        <taxon>Teratosphaeriaceae</taxon>
        <taxon>Teratosphaeria</taxon>
    </lineage>
</organism>
<gene>
    <name evidence="2" type="ORF">Tdes44962_MAKER03390</name>
</gene>
<dbReference type="Proteomes" id="UP001138500">
    <property type="component" value="Unassembled WGS sequence"/>
</dbReference>
<sequence>MADFNKEQMTIPAYQPEPEHEHEQAPDLPPRTNQQQPQHNSPADGQGASSGQEQKYAPPPLRIARRSTVEGQDISSPIHYSRDPKTLVAYLVPFPKPKLHNVPADAIPQRFLIYTPPPPPLSKPKEGEKEGKVHKIQRKWEEEIREAKTGNHKTASWKGIKGKVTKGINWGMSQTKTANLEFLNRIGVNPSEPDKHAEDGHPEGEDTKATVKLEEMLLVYPSSMPVDDQSLRQEFVNTMLRSKSKAERDAIIATGLLPVSACIDLLATLVWPFGGLLEIDAVWAFASIRGAKNSRSVTKRLTSSTSDLGSEKENKLSLNFTPSPRLAVLEQYLAAKCHERDSKMFPPAGTTPTETEVLEAIGWTPSSKGGEERNWEDEQWEITETKDDLKSVMHKAAREWVKWSKLYEKSPQKALKK</sequence>
<proteinExistence type="predicted"/>
<dbReference type="EMBL" id="RIBY02001967">
    <property type="protein sequence ID" value="KAH9826686.1"/>
    <property type="molecule type" value="Genomic_DNA"/>
</dbReference>
<comment type="caution">
    <text evidence="2">The sequence shown here is derived from an EMBL/GenBank/DDBJ whole genome shotgun (WGS) entry which is preliminary data.</text>
</comment>
<dbReference type="OrthoDB" id="3189033at2759"/>
<evidence type="ECO:0000313" key="3">
    <source>
        <dbReference type="Proteomes" id="UP001138500"/>
    </source>
</evidence>
<reference evidence="2 3" key="2">
    <citation type="journal article" date="2021" name="Curr. Genet.">
        <title>Genetic response to nitrogen starvation in the aggressive Eucalyptus foliar pathogen Teratosphaeria destructans.</title>
        <authorList>
            <person name="Havenga M."/>
            <person name="Wingfield B.D."/>
            <person name="Wingfield M.J."/>
            <person name="Dreyer L.L."/>
            <person name="Roets F."/>
            <person name="Aylward J."/>
        </authorList>
    </citation>
    <scope>NUCLEOTIDE SEQUENCE [LARGE SCALE GENOMIC DNA]</scope>
    <source>
        <strain evidence="2">CMW44962</strain>
    </source>
</reference>
<keyword evidence="3" id="KW-1185">Reference proteome</keyword>
<feature type="compositionally biased region" description="Polar residues" evidence="1">
    <location>
        <begin position="31"/>
        <end position="53"/>
    </location>
</feature>
<evidence type="ECO:0000313" key="2">
    <source>
        <dbReference type="EMBL" id="KAH9826686.1"/>
    </source>
</evidence>
<dbReference type="AlphaFoldDB" id="A0A9W7W1J1"/>